<dbReference type="AlphaFoldDB" id="A0A2A9MCL0"/>
<dbReference type="KEGG" id="bbes:BESB_044200"/>
<dbReference type="OrthoDB" id="27298at2759"/>
<dbReference type="GO" id="GO:0000177">
    <property type="term" value="C:cytoplasmic exosome (RNase complex)"/>
    <property type="evidence" value="ECO:0007669"/>
    <property type="project" value="TreeGrafter"/>
</dbReference>
<feature type="domain" description="Exoribonuclease phosphorolytic" evidence="9">
    <location>
        <begin position="51"/>
        <end position="177"/>
    </location>
</feature>
<evidence type="ECO:0000256" key="2">
    <source>
        <dbReference type="ARBA" id="ARBA00004496"/>
    </source>
</evidence>
<dbReference type="GO" id="GO:0005730">
    <property type="term" value="C:nucleolus"/>
    <property type="evidence" value="ECO:0007669"/>
    <property type="project" value="TreeGrafter"/>
</dbReference>
<dbReference type="SUPFAM" id="SSF55666">
    <property type="entry name" value="Ribonuclease PH domain 2-like"/>
    <property type="match status" value="1"/>
</dbReference>
<dbReference type="InterPro" id="IPR036345">
    <property type="entry name" value="ExoRNase_PH_dom2_sf"/>
</dbReference>
<dbReference type="GO" id="GO:0003723">
    <property type="term" value="F:RNA binding"/>
    <property type="evidence" value="ECO:0007669"/>
    <property type="project" value="UniProtKB-KW"/>
</dbReference>
<dbReference type="RefSeq" id="XP_029220237.1">
    <property type="nucleotide sequence ID" value="XM_029362871.1"/>
</dbReference>
<evidence type="ECO:0000313" key="10">
    <source>
        <dbReference type="EMBL" id="PFH36228.1"/>
    </source>
</evidence>
<comment type="caution">
    <text evidence="10">The sequence shown here is derived from an EMBL/GenBank/DDBJ whole genome shotgun (WGS) entry which is preliminary data.</text>
</comment>
<name>A0A2A9MCL0_BESBE</name>
<dbReference type="Proteomes" id="UP000224006">
    <property type="component" value="Chromosome III"/>
</dbReference>
<keyword evidence="5" id="KW-0698">rRNA processing</keyword>
<reference evidence="10 11" key="1">
    <citation type="submission" date="2017-09" db="EMBL/GenBank/DDBJ databases">
        <title>Genome sequencing of Besnoitia besnoiti strain Bb-Ger1.</title>
        <authorList>
            <person name="Schares G."/>
            <person name="Venepally P."/>
            <person name="Lorenzi H.A."/>
        </authorList>
    </citation>
    <scope>NUCLEOTIDE SEQUENCE [LARGE SCALE GENOMIC DNA]</scope>
    <source>
        <strain evidence="10 11">Bb-Ger1</strain>
    </source>
</reference>
<dbReference type="EMBL" id="NWUJ01000003">
    <property type="protein sequence ID" value="PFH36228.1"/>
    <property type="molecule type" value="Genomic_DNA"/>
</dbReference>
<evidence type="ECO:0000256" key="6">
    <source>
        <dbReference type="ARBA" id="ARBA00022835"/>
    </source>
</evidence>
<dbReference type="PANTHER" id="PTHR11953">
    <property type="entry name" value="EXOSOME COMPLEX COMPONENT"/>
    <property type="match status" value="1"/>
</dbReference>
<dbReference type="InterPro" id="IPR001247">
    <property type="entry name" value="ExoRNase_PH_dom1"/>
</dbReference>
<evidence type="ECO:0000256" key="1">
    <source>
        <dbReference type="ARBA" id="ARBA00004123"/>
    </source>
</evidence>
<keyword evidence="8" id="KW-0539">Nucleus</keyword>
<dbReference type="GO" id="GO:0006364">
    <property type="term" value="P:rRNA processing"/>
    <property type="evidence" value="ECO:0007669"/>
    <property type="project" value="UniProtKB-KW"/>
</dbReference>
<keyword evidence="7" id="KW-0694">RNA-binding</keyword>
<dbReference type="GO" id="GO:0034475">
    <property type="term" value="P:U4 snRNA 3'-end processing"/>
    <property type="evidence" value="ECO:0007669"/>
    <property type="project" value="TreeGrafter"/>
</dbReference>
<organism evidence="10 11">
    <name type="scientific">Besnoitia besnoiti</name>
    <name type="common">Apicomplexan protozoan</name>
    <dbReference type="NCBI Taxonomy" id="94643"/>
    <lineage>
        <taxon>Eukaryota</taxon>
        <taxon>Sar</taxon>
        <taxon>Alveolata</taxon>
        <taxon>Apicomplexa</taxon>
        <taxon>Conoidasida</taxon>
        <taxon>Coccidia</taxon>
        <taxon>Eucoccidiorida</taxon>
        <taxon>Eimeriorina</taxon>
        <taxon>Sarcocystidae</taxon>
        <taxon>Besnoitia</taxon>
    </lineage>
</organism>
<dbReference type="GeneID" id="40309350"/>
<dbReference type="InterPro" id="IPR050080">
    <property type="entry name" value="RNase_PH"/>
</dbReference>
<comment type="similarity">
    <text evidence="3">Belongs to the RNase PH family.</text>
</comment>
<proteinExistence type="inferred from homology"/>
<evidence type="ECO:0000256" key="3">
    <source>
        <dbReference type="ARBA" id="ARBA00006678"/>
    </source>
</evidence>
<sequence length="300" mass="31725">MGSSALKNFSLALSGSISSLPLLPCDPDHTPEQLINAAKRRERHDGRSFEEMRAMCLQTRSLAAAAGSAFVSVGKTKLNCAVYGPRPTRKPASQDRGYLNLEFNYAPFSSSANEPSSERDNSHLATLLHQSLNAVVRLEKYPKSTIDVCVMVLEDDGGVLAAALTCIGLALSDAGIEMLDIVTGAAGCAVSLEQPQGPLRVALLLDPDADEVKALANKDFTLVEIGYCPALSSVCFLHATGPLISSDSGEQLLGLCEAACNAVADEVRACLRRSFCQREEEKAAESASHTSDNVAVAPVS</sequence>
<evidence type="ECO:0000259" key="9">
    <source>
        <dbReference type="Pfam" id="PF01138"/>
    </source>
</evidence>
<protein>
    <submittedName>
        <fullName evidence="10">3' exoribonuclease family, domain 1 domain-containing protein</fullName>
    </submittedName>
</protein>
<dbReference type="CDD" id="cd11371">
    <property type="entry name" value="RNase_PH_MTR3"/>
    <property type="match status" value="1"/>
</dbReference>
<evidence type="ECO:0000313" key="11">
    <source>
        <dbReference type="Proteomes" id="UP000224006"/>
    </source>
</evidence>
<evidence type="ECO:0000256" key="7">
    <source>
        <dbReference type="ARBA" id="ARBA00022884"/>
    </source>
</evidence>
<dbReference type="VEuPathDB" id="ToxoDB:BESB_044200"/>
<dbReference type="InterPro" id="IPR027408">
    <property type="entry name" value="PNPase/RNase_PH_dom_sf"/>
</dbReference>
<evidence type="ECO:0000256" key="4">
    <source>
        <dbReference type="ARBA" id="ARBA00022490"/>
    </source>
</evidence>
<dbReference type="GO" id="GO:0000176">
    <property type="term" value="C:nuclear exosome (RNase complex)"/>
    <property type="evidence" value="ECO:0007669"/>
    <property type="project" value="TreeGrafter"/>
</dbReference>
<keyword evidence="4" id="KW-0963">Cytoplasm</keyword>
<evidence type="ECO:0000256" key="8">
    <source>
        <dbReference type="ARBA" id="ARBA00023242"/>
    </source>
</evidence>
<dbReference type="Gene3D" id="3.30.230.70">
    <property type="entry name" value="GHMP Kinase, N-terminal domain"/>
    <property type="match status" value="1"/>
</dbReference>
<evidence type="ECO:0000256" key="5">
    <source>
        <dbReference type="ARBA" id="ARBA00022552"/>
    </source>
</evidence>
<dbReference type="Pfam" id="PF01138">
    <property type="entry name" value="RNase_PH"/>
    <property type="match status" value="1"/>
</dbReference>
<keyword evidence="6" id="KW-0271">Exosome</keyword>
<dbReference type="GO" id="GO:0016075">
    <property type="term" value="P:rRNA catabolic process"/>
    <property type="evidence" value="ECO:0007669"/>
    <property type="project" value="TreeGrafter"/>
</dbReference>
<keyword evidence="11" id="KW-1185">Reference proteome</keyword>
<accession>A0A2A9MCL0</accession>
<dbReference type="STRING" id="94643.A0A2A9MCL0"/>
<dbReference type="GO" id="GO:0071028">
    <property type="term" value="P:nuclear mRNA surveillance"/>
    <property type="evidence" value="ECO:0007669"/>
    <property type="project" value="TreeGrafter"/>
</dbReference>
<dbReference type="InterPro" id="IPR020568">
    <property type="entry name" value="Ribosomal_Su5_D2-typ_SF"/>
</dbReference>
<dbReference type="GO" id="GO:0071051">
    <property type="term" value="P:poly(A)-dependent snoRNA 3'-end processing"/>
    <property type="evidence" value="ECO:0007669"/>
    <property type="project" value="TreeGrafter"/>
</dbReference>
<dbReference type="PANTHER" id="PTHR11953:SF2">
    <property type="entry name" value="EXOSOME COMPLEX COMPONENT MTR3"/>
    <property type="match status" value="1"/>
</dbReference>
<dbReference type="SUPFAM" id="SSF54211">
    <property type="entry name" value="Ribosomal protein S5 domain 2-like"/>
    <property type="match status" value="1"/>
</dbReference>
<comment type="subcellular location">
    <subcellularLocation>
        <location evidence="2">Cytoplasm</location>
    </subcellularLocation>
    <subcellularLocation>
        <location evidence="1">Nucleus</location>
    </subcellularLocation>
</comment>
<gene>
    <name evidence="10" type="ORF">BESB_044200</name>
</gene>